<evidence type="ECO:0000313" key="2">
    <source>
        <dbReference type="Proteomes" id="UP001046870"/>
    </source>
</evidence>
<comment type="caution">
    <text evidence="1">The sequence shown here is derived from an EMBL/GenBank/DDBJ whole genome shotgun (WGS) entry which is preliminary data.</text>
</comment>
<evidence type="ECO:0000313" key="1">
    <source>
        <dbReference type="EMBL" id="KAG7484322.1"/>
    </source>
</evidence>
<sequence>MSGASELRPAYKTSRYPPPDSELIAHRSLAHAHASVQPLQQVVAEWRTQKASRRRRPYLHDFIVGRTEEL</sequence>
<reference evidence="1" key="1">
    <citation type="submission" date="2021-01" db="EMBL/GenBank/DDBJ databases">
        <authorList>
            <person name="Zahm M."/>
            <person name="Roques C."/>
            <person name="Cabau C."/>
            <person name="Klopp C."/>
            <person name="Donnadieu C."/>
            <person name="Jouanno E."/>
            <person name="Lampietro C."/>
            <person name="Louis A."/>
            <person name="Herpin A."/>
            <person name="Echchiki A."/>
            <person name="Berthelot C."/>
            <person name="Parey E."/>
            <person name="Roest-Crollius H."/>
            <person name="Braasch I."/>
            <person name="Postlethwait J."/>
            <person name="Bobe J."/>
            <person name="Montfort J."/>
            <person name="Bouchez O."/>
            <person name="Begum T."/>
            <person name="Mejri S."/>
            <person name="Adams A."/>
            <person name="Chen W.-J."/>
            <person name="Guiguen Y."/>
        </authorList>
    </citation>
    <scope>NUCLEOTIDE SEQUENCE</scope>
    <source>
        <strain evidence="1">YG-15Mar2019-1</strain>
        <tissue evidence="1">Brain</tissue>
    </source>
</reference>
<name>A0A9D3QBE7_MEGAT</name>
<protein>
    <submittedName>
        <fullName evidence="1">Uncharacterized protein</fullName>
    </submittedName>
</protein>
<keyword evidence="2" id="KW-1185">Reference proteome</keyword>
<proteinExistence type="predicted"/>
<dbReference type="Proteomes" id="UP001046870">
    <property type="component" value="Chromosome 3"/>
</dbReference>
<organism evidence="1 2">
    <name type="scientific">Megalops atlanticus</name>
    <name type="common">Tarpon</name>
    <name type="synonym">Clupea gigantea</name>
    <dbReference type="NCBI Taxonomy" id="7932"/>
    <lineage>
        <taxon>Eukaryota</taxon>
        <taxon>Metazoa</taxon>
        <taxon>Chordata</taxon>
        <taxon>Craniata</taxon>
        <taxon>Vertebrata</taxon>
        <taxon>Euteleostomi</taxon>
        <taxon>Actinopterygii</taxon>
        <taxon>Neopterygii</taxon>
        <taxon>Teleostei</taxon>
        <taxon>Elopiformes</taxon>
        <taxon>Megalopidae</taxon>
        <taxon>Megalops</taxon>
    </lineage>
</organism>
<dbReference type="AlphaFoldDB" id="A0A9D3QBE7"/>
<gene>
    <name evidence="1" type="ORF">MATL_G00048020</name>
</gene>
<dbReference type="EMBL" id="JAFDVH010000003">
    <property type="protein sequence ID" value="KAG7484322.1"/>
    <property type="molecule type" value="Genomic_DNA"/>
</dbReference>
<accession>A0A9D3QBE7</accession>